<gene>
    <name evidence="2" type="ORF">F989_00670</name>
</gene>
<evidence type="ECO:0000313" key="2">
    <source>
        <dbReference type="EMBL" id="ENU34197.1"/>
    </source>
</evidence>
<evidence type="ECO:0000313" key="3">
    <source>
        <dbReference type="Proteomes" id="UP000018426"/>
    </source>
</evidence>
<name>N8RJA9_9GAMM</name>
<dbReference type="AlphaFoldDB" id="N8RJA9"/>
<proteinExistence type="predicted"/>
<dbReference type="GO" id="GO:0006313">
    <property type="term" value="P:DNA transposition"/>
    <property type="evidence" value="ECO:0007669"/>
    <property type="project" value="InterPro"/>
</dbReference>
<dbReference type="EMBL" id="APOL01000018">
    <property type="protein sequence ID" value="ENU34197.1"/>
    <property type="molecule type" value="Genomic_DNA"/>
</dbReference>
<organism evidence="2 3">
    <name type="scientific">Acinetobacter parvus NIPH 1103</name>
    <dbReference type="NCBI Taxonomy" id="1217671"/>
    <lineage>
        <taxon>Bacteria</taxon>
        <taxon>Pseudomonadati</taxon>
        <taxon>Pseudomonadota</taxon>
        <taxon>Gammaproteobacteria</taxon>
        <taxon>Moraxellales</taxon>
        <taxon>Moraxellaceae</taxon>
        <taxon>Acinetobacter</taxon>
    </lineage>
</organism>
<accession>N8RJA9</accession>
<feature type="domain" description="Transposase IS4-like" evidence="1">
    <location>
        <begin position="4"/>
        <end position="104"/>
    </location>
</feature>
<sequence length="114" mass="13231">MLTFAVDFGNTNSIEIMITNGTTHNVKVAPELVTKLDLEETEILCADKGYDSEPLREQIRATDTQAKIPRKSNTQSNNNHIDWNLYKIRHLVENAFARLKHFSIMFEERVTKYF</sequence>
<protein>
    <recommendedName>
        <fullName evidence="1">Transposase IS4-like domain-containing protein</fullName>
    </recommendedName>
</protein>
<comment type="caution">
    <text evidence="2">The sequence shown here is derived from an EMBL/GenBank/DDBJ whole genome shotgun (WGS) entry which is preliminary data.</text>
</comment>
<dbReference type="GO" id="GO:0004803">
    <property type="term" value="F:transposase activity"/>
    <property type="evidence" value="ECO:0007669"/>
    <property type="project" value="InterPro"/>
</dbReference>
<dbReference type="InterPro" id="IPR002559">
    <property type="entry name" value="Transposase_11"/>
</dbReference>
<reference evidence="2 3" key="1">
    <citation type="submission" date="2013-02" db="EMBL/GenBank/DDBJ databases">
        <title>The Genome Sequence of Acinetobacter parvus NIPH 1103.</title>
        <authorList>
            <consortium name="The Broad Institute Genome Sequencing Platform"/>
            <consortium name="The Broad Institute Genome Sequencing Center for Infectious Disease"/>
            <person name="Cerqueira G."/>
            <person name="Feldgarden M."/>
            <person name="Courvalin P."/>
            <person name="Perichon B."/>
            <person name="Grillot-Courvalin C."/>
            <person name="Clermont D."/>
            <person name="Rocha E."/>
            <person name="Yoon E.-J."/>
            <person name="Nemec A."/>
            <person name="Walker B."/>
            <person name="Young S.K."/>
            <person name="Zeng Q."/>
            <person name="Gargeya S."/>
            <person name="Fitzgerald M."/>
            <person name="Haas B."/>
            <person name="Abouelleil A."/>
            <person name="Alvarado L."/>
            <person name="Arachchi H.M."/>
            <person name="Berlin A.M."/>
            <person name="Chapman S.B."/>
            <person name="Dewar J."/>
            <person name="Goldberg J."/>
            <person name="Griggs A."/>
            <person name="Gujja S."/>
            <person name="Hansen M."/>
            <person name="Howarth C."/>
            <person name="Imamovic A."/>
            <person name="Larimer J."/>
            <person name="McCowan C."/>
            <person name="Murphy C."/>
            <person name="Neiman D."/>
            <person name="Pearson M."/>
            <person name="Priest M."/>
            <person name="Roberts A."/>
            <person name="Saif S."/>
            <person name="Shea T."/>
            <person name="Sisk P."/>
            <person name="Sykes S."/>
            <person name="Wortman J."/>
            <person name="Nusbaum C."/>
            <person name="Birren B."/>
        </authorList>
    </citation>
    <scope>NUCLEOTIDE SEQUENCE [LARGE SCALE GENOMIC DNA]</scope>
    <source>
        <strain evidence="2 3">NIPH 1103</strain>
    </source>
</reference>
<dbReference type="Pfam" id="PF01609">
    <property type="entry name" value="DDE_Tnp_1"/>
    <property type="match status" value="1"/>
</dbReference>
<dbReference type="GO" id="GO:0003677">
    <property type="term" value="F:DNA binding"/>
    <property type="evidence" value="ECO:0007669"/>
    <property type="project" value="InterPro"/>
</dbReference>
<dbReference type="PATRIC" id="fig|1217671.3.peg.648"/>
<dbReference type="Proteomes" id="UP000018426">
    <property type="component" value="Unassembled WGS sequence"/>
</dbReference>
<dbReference type="HOGENOM" id="CLU_055261_9_0_6"/>
<evidence type="ECO:0000259" key="1">
    <source>
        <dbReference type="Pfam" id="PF01609"/>
    </source>
</evidence>